<evidence type="ECO:0000256" key="2">
    <source>
        <dbReference type="ARBA" id="ARBA00004123"/>
    </source>
</evidence>
<comment type="function">
    <text evidence="1">Required for recruitment of CENPA to centromeres and normal chromosome segregation during mitosis.</text>
</comment>
<dbReference type="Proteomes" id="UP000261600">
    <property type="component" value="Unplaced"/>
</dbReference>
<evidence type="ECO:0000256" key="8">
    <source>
        <dbReference type="ARBA" id="ARBA00022833"/>
    </source>
</evidence>
<dbReference type="STRING" id="43700.ENSMALP00000030177"/>
<proteinExistence type="inferred from homology"/>
<evidence type="ECO:0000259" key="13">
    <source>
        <dbReference type="PROSITE" id="PS51793"/>
    </source>
</evidence>
<dbReference type="GO" id="GO:0007059">
    <property type="term" value="P:chromosome segregation"/>
    <property type="evidence" value="ECO:0007669"/>
    <property type="project" value="TreeGrafter"/>
</dbReference>
<dbReference type="Pfam" id="PF03226">
    <property type="entry name" value="Yippee-Mis18"/>
    <property type="match status" value="1"/>
</dbReference>
<protein>
    <recommendedName>
        <fullName evidence="12">Protein yippee-like</fullName>
    </recommendedName>
</protein>
<evidence type="ECO:0000313" key="15">
    <source>
        <dbReference type="Proteomes" id="UP000261600"/>
    </source>
</evidence>
<keyword evidence="11" id="KW-0137">Centromere</keyword>
<dbReference type="PANTHER" id="PTHR16431:SF3">
    <property type="entry name" value="PROTEIN MIS18-BETA"/>
    <property type="match status" value="1"/>
</dbReference>
<evidence type="ECO:0000256" key="12">
    <source>
        <dbReference type="RuleBase" id="RU110713"/>
    </source>
</evidence>
<evidence type="ECO:0000256" key="5">
    <source>
        <dbReference type="ARBA" id="ARBA00022618"/>
    </source>
</evidence>
<keyword evidence="8" id="KW-0862">Zinc</keyword>
<evidence type="ECO:0000256" key="11">
    <source>
        <dbReference type="ARBA" id="ARBA00023328"/>
    </source>
</evidence>
<evidence type="ECO:0000256" key="3">
    <source>
        <dbReference type="ARBA" id="ARBA00004584"/>
    </source>
</evidence>
<evidence type="ECO:0000313" key="14">
    <source>
        <dbReference type="Ensembl" id="ENSMALP00000030177.1"/>
    </source>
</evidence>
<dbReference type="GO" id="GO:0034080">
    <property type="term" value="P:CENP-A containing chromatin assembly"/>
    <property type="evidence" value="ECO:0007669"/>
    <property type="project" value="TreeGrafter"/>
</dbReference>
<reference evidence="14" key="1">
    <citation type="submission" date="2025-08" db="UniProtKB">
        <authorList>
            <consortium name="Ensembl"/>
        </authorList>
    </citation>
    <scope>IDENTIFICATION</scope>
</reference>
<dbReference type="PROSITE" id="PS51793">
    <property type="entry name" value="MIS18"/>
    <property type="match status" value="1"/>
</dbReference>
<evidence type="ECO:0000256" key="4">
    <source>
        <dbReference type="ARBA" id="ARBA00022454"/>
    </source>
</evidence>
<dbReference type="Ensembl" id="ENSMALT00000030710.1">
    <property type="protein sequence ID" value="ENSMALP00000030177.1"/>
    <property type="gene ID" value="ENSMALG00000020872.1"/>
</dbReference>
<dbReference type="GO" id="GO:0005634">
    <property type="term" value="C:nucleus"/>
    <property type="evidence" value="ECO:0007669"/>
    <property type="project" value="UniProtKB-SubCell"/>
</dbReference>
<dbReference type="GO" id="GO:0000785">
    <property type="term" value="C:chromatin"/>
    <property type="evidence" value="ECO:0007669"/>
    <property type="project" value="TreeGrafter"/>
</dbReference>
<evidence type="ECO:0000256" key="9">
    <source>
        <dbReference type="ARBA" id="ARBA00023242"/>
    </source>
</evidence>
<dbReference type="InterPro" id="IPR034752">
    <property type="entry name" value="Mis18"/>
</dbReference>
<evidence type="ECO:0000256" key="10">
    <source>
        <dbReference type="ARBA" id="ARBA00023306"/>
    </source>
</evidence>
<comment type="similarity">
    <text evidence="12">Belongs to the yippee family.</text>
</comment>
<reference evidence="14" key="2">
    <citation type="submission" date="2025-09" db="UniProtKB">
        <authorList>
            <consortium name="Ensembl"/>
        </authorList>
    </citation>
    <scope>IDENTIFICATION</scope>
</reference>
<accession>A0A3Q3RAB4</accession>
<keyword evidence="6" id="KW-0479">Metal-binding</keyword>
<keyword evidence="7" id="KW-0498">Mitosis</keyword>
<evidence type="ECO:0000256" key="1">
    <source>
        <dbReference type="ARBA" id="ARBA00003694"/>
    </source>
</evidence>
<dbReference type="GO" id="GO:0000775">
    <property type="term" value="C:chromosome, centromeric region"/>
    <property type="evidence" value="ECO:0007669"/>
    <property type="project" value="UniProtKB-SubCell"/>
</dbReference>
<dbReference type="PANTHER" id="PTHR16431">
    <property type="entry name" value="NEUROGENIC PROTEIN MASTERMIND"/>
    <property type="match status" value="1"/>
</dbReference>
<feature type="domain" description="Mis18" evidence="13">
    <location>
        <begin position="26"/>
        <end position="117"/>
    </location>
</feature>
<sequence length="144" mass="16162">MEYDESVLIRHMNNVKLTAEAQHKQQMTIHCAQCNTVLGDSYGICGEVHIERMDSIMCLSLQYVLSLLLFTFSIFSSLKCHGCSCIVGKVIHSAPSHLATIRSLFLLYKANLSCYILTSSSMVKASKITFNLKPIRESINEVKQ</sequence>
<dbReference type="InterPro" id="IPR004910">
    <property type="entry name" value="Yippee/Mis18/Cereblon"/>
</dbReference>
<keyword evidence="9" id="KW-0539">Nucleus</keyword>
<organism evidence="14 15">
    <name type="scientific">Monopterus albus</name>
    <name type="common">Swamp eel</name>
    <dbReference type="NCBI Taxonomy" id="43700"/>
    <lineage>
        <taxon>Eukaryota</taxon>
        <taxon>Metazoa</taxon>
        <taxon>Chordata</taxon>
        <taxon>Craniata</taxon>
        <taxon>Vertebrata</taxon>
        <taxon>Euteleostomi</taxon>
        <taxon>Actinopterygii</taxon>
        <taxon>Neopterygii</taxon>
        <taxon>Teleostei</taxon>
        <taxon>Neoteleostei</taxon>
        <taxon>Acanthomorphata</taxon>
        <taxon>Anabantaria</taxon>
        <taxon>Synbranchiformes</taxon>
        <taxon>Synbranchidae</taxon>
        <taxon>Monopterus</taxon>
    </lineage>
</organism>
<keyword evidence="5" id="KW-0132">Cell division</keyword>
<keyword evidence="10" id="KW-0131">Cell cycle</keyword>
<dbReference type="GO" id="GO:0051301">
    <property type="term" value="P:cell division"/>
    <property type="evidence" value="ECO:0007669"/>
    <property type="project" value="UniProtKB-KW"/>
</dbReference>
<keyword evidence="4" id="KW-0158">Chromosome</keyword>
<evidence type="ECO:0000256" key="6">
    <source>
        <dbReference type="ARBA" id="ARBA00022723"/>
    </source>
</evidence>
<evidence type="ECO:0000256" key="7">
    <source>
        <dbReference type="ARBA" id="ARBA00022776"/>
    </source>
</evidence>
<dbReference type="GO" id="GO:0046872">
    <property type="term" value="F:metal ion binding"/>
    <property type="evidence" value="ECO:0007669"/>
    <property type="project" value="UniProtKB-KW"/>
</dbReference>
<keyword evidence="15" id="KW-1185">Reference proteome</keyword>
<dbReference type="AlphaFoldDB" id="A0A3Q3RAB4"/>
<name>A0A3Q3RAB4_MONAL</name>
<comment type="subcellular location">
    <subcellularLocation>
        <location evidence="3">Chromosome</location>
        <location evidence="3">Centromere</location>
    </subcellularLocation>
    <subcellularLocation>
        <location evidence="2">Nucleus</location>
    </subcellularLocation>
</comment>